<feature type="domain" description="PITH" evidence="2">
    <location>
        <begin position="5"/>
        <end position="172"/>
    </location>
</feature>
<dbReference type="SUPFAM" id="SSF49785">
    <property type="entry name" value="Galactose-binding domain-like"/>
    <property type="match status" value="1"/>
</dbReference>
<gene>
    <name evidence="3" type="ORF">CONCODRAFT_78122</name>
</gene>
<dbReference type="InterPro" id="IPR008979">
    <property type="entry name" value="Galactose-bd-like_sf"/>
</dbReference>
<dbReference type="OrthoDB" id="10263751at2759"/>
<dbReference type="STRING" id="796925.A0A137PA52"/>
<dbReference type="InterPro" id="IPR037047">
    <property type="entry name" value="PITH_dom_sf"/>
</dbReference>
<dbReference type="PROSITE" id="PS51532">
    <property type="entry name" value="PITH"/>
    <property type="match status" value="1"/>
</dbReference>
<keyword evidence="4" id="KW-1185">Reference proteome</keyword>
<keyword evidence="1" id="KW-1015">Disulfide bond</keyword>
<dbReference type="OMA" id="PLAGTNM"/>
<evidence type="ECO:0000313" key="3">
    <source>
        <dbReference type="EMBL" id="KXN71885.1"/>
    </source>
</evidence>
<sequence length="172" mass="19378">MENSTKSHSNKDYISLNNLIEKSSISGVNVKPGFQVHNILNPNNNIPLESDVDEQIIFNITFSQPIKLHSIKIESAESNAPRDIRLYSNIITLGFEDVDDTPATQKLTIHEDFYNSGEAVPLQFVKFQNVKTLSIFIENNLEEGDVTSLQRLTFLGQSIHQTNMSLLGKDEE</sequence>
<accession>A0A137PA52</accession>
<organism evidence="3 4">
    <name type="scientific">Conidiobolus coronatus (strain ATCC 28846 / CBS 209.66 / NRRL 28638)</name>
    <name type="common">Delacroixia coronata</name>
    <dbReference type="NCBI Taxonomy" id="796925"/>
    <lineage>
        <taxon>Eukaryota</taxon>
        <taxon>Fungi</taxon>
        <taxon>Fungi incertae sedis</taxon>
        <taxon>Zoopagomycota</taxon>
        <taxon>Entomophthoromycotina</taxon>
        <taxon>Entomophthoromycetes</taxon>
        <taxon>Entomophthorales</taxon>
        <taxon>Ancylistaceae</taxon>
        <taxon>Conidiobolus</taxon>
    </lineage>
</organism>
<dbReference type="EMBL" id="KQ964465">
    <property type="protein sequence ID" value="KXN71885.1"/>
    <property type="molecule type" value="Genomic_DNA"/>
</dbReference>
<dbReference type="PANTHER" id="PTHR46115">
    <property type="entry name" value="THIOREDOXIN-LIKE PROTEIN 1"/>
    <property type="match status" value="1"/>
</dbReference>
<dbReference type="InterPro" id="IPR010400">
    <property type="entry name" value="PITH_dom"/>
</dbReference>
<dbReference type="GO" id="GO:0005737">
    <property type="term" value="C:cytoplasm"/>
    <property type="evidence" value="ECO:0007669"/>
    <property type="project" value="UniProtKB-ARBA"/>
</dbReference>
<protein>
    <submittedName>
        <fullName evidence="3">DUF1000-domain-containing protein</fullName>
    </submittedName>
</protein>
<dbReference type="Pfam" id="PF06201">
    <property type="entry name" value="PITH"/>
    <property type="match status" value="1"/>
</dbReference>
<evidence type="ECO:0000313" key="4">
    <source>
        <dbReference type="Proteomes" id="UP000070444"/>
    </source>
</evidence>
<reference evidence="3 4" key="1">
    <citation type="journal article" date="2015" name="Genome Biol. Evol.">
        <title>Phylogenomic analyses indicate that early fungi evolved digesting cell walls of algal ancestors of land plants.</title>
        <authorList>
            <person name="Chang Y."/>
            <person name="Wang S."/>
            <person name="Sekimoto S."/>
            <person name="Aerts A.L."/>
            <person name="Choi C."/>
            <person name="Clum A."/>
            <person name="LaButti K.M."/>
            <person name="Lindquist E.A."/>
            <person name="Yee Ngan C."/>
            <person name="Ohm R.A."/>
            <person name="Salamov A.A."/>
            <person name="Grigoriev I.V."/>
            <person name="Spatafora J.W."/>
            <person name="Berbee M.L."/>
        </authorList>
    </citation>
    <scope>NUCLEOTIDE SEQUENCE [LARGE SCALE GENOMIC DNA]</scope>
    <source>
        <strain evidence="3 4">NRRL 28638</strain>
    </source>
</reference>
<dbReference type="AlphaFoldDB" id="A0A137PA52"/>
<proteinExistence type="predicted"/>
<dbReference type="Gene3D" id="2.60.120.470">
    <property type="entry name" value="PITH domain"/>
    <property type="match status" value="1"/>
</dbReference>
<name>A0A137PA52_CONC2</name>
<dbReference type="Proteomes" id="UP000070444">
    <property type="component" value="Unassembled WGS sequence"/>
</dbReference>
<evidence type="ECO:0000256" key="1">
    <source>
        <dbReference type="ARBA" id="ARBA00023157"/>
    </source>
</evidence>
<evidence type="ECO:0000259" key="2">
    <source>
        <dbReference type="PROSITE" id="PS51532"/>
    </source>
</evidence>